<comment type="caution">
    <text evidence="2">The sequence shown here is derived from an EMBL/GenBank/DDBJ whole genome shotgun (WGS) entry which is preliminary data.</text>
</comment>
<reference evidence="2 3" key="1">
    <citation type="submission" date="2019-09" db="EMBL/GenBank/DDBJ databases">
        <authorList>
            <person name="Kritzky A."/>
            <person name="Schelkanova E.Y."/>
            <person name="Alkhova Z.V."/>
            <person name="Smirnova N.I."/>
        </authorList>
    </citation>
    <scope>NUCLEOTIDE SEQUENCE [LARGE SCALE GENOMIC DNA]</scope>
    <source>
        <strain evidence="2 3">M1526</strain>
    </source>
</reference>
<gene>
    <name evidence="2" type="ORF">F0M16_22090</name>
</gene>
<dbReference type="InterPro" id="IPR025643">
    <property type="entry name" value="R2K_3"/>
</dbReference>
<feature type="domain" description="ATP-grasp" evidence="1">
    <location>
        <begin position="257"/>
        <end position="342"/>
    </location>
</feature>
<dbReference type="Proteomes" id="UP000323225">
    <property type="component" value="Unassembled WGS sequence"/>
</dbReference>
<evidence type="ECO:0000313" key="2">
    <source>
        <dbReference type="EMBL" id="KAA1252588.1"/>
    </source>
</evidence>
<sequence>MKKSLIIAIEFESLAFFENALEIAGCRFNEIDEDMTHCLLRERGKEVLTCRELGIPYLAYLKPQTKQDRQEGKFSIAEVNFDIDSLDKDKFALVVRKQSNSYPDNLGFDYFIDKATSESIKYWAGLFTKDEIGRNVEILSQADFLDSLQEKELSFPFFLKTLDKGSHGNTLAKVFDEDNISILMPTSERPDLDVEGTTLYRYLSSSEESLITLYTEQSSYFNPWIGESQVIPASYKSLDGKLIKSDVINILDDLRASPNKEHRAFIVDGKVTSLSRYFDYEYYVSPKHVQDYAEDFASKFKDRIPLICVADFAETTKGVELIEINPYENSGRYLMNDPEKLFLAIMELSDGDKLKTSNEGVFIPKIKPKLLLDEF</sequence>
<organism evidence="2 3">
    <name type="scientific">Vibrio cholerae</name>
    <dbReference type="NCBI Taxonomy" id="666"/>
    <lineage>
        <taxon>Bacteria</taxon>
        <taxon>Pseudomonadati</taxon>
        <taxon>Pseudomonadota</taxon>
        <taxon>Gammaproteobacteria</taxon>
        <taxon>Vibrionales</taxon>
        <taxon>Vibrionaceae</taxon>
        <taxon>Vibrio</taxon>
    </lineage>
</organism>
<evidence type="ECO:0000313" key="3">
    <source>
        <dbReference type="Proteomes" id="UP000323225"/>
    </source>
</evidence>
<protein>
    <submittedName>
        <fullName evidence="2">DUF4343 domain-containing protein</fullName>
    </submittedName>
</protein>
<dbReference type="Pfam" id="PF14243">
    <property type="entry name" value="R2K_3"/>
    <property type="match status" value="1"/>
</dbReference>
<name>A0A5Q6PCH8_VIBCL</name>
<dbReference type="EMBL" id="VUAA01000054">
    <property type="protein sequence ID" value="KAA1252588.1"/>
    <property type="molecule type" value="Genomic_DNA"/>
</dbReference>
<accession>A0A5Q6PCH8</accession>
<dbReference type="AlphaFoldDB" id="A0A5Q6PCH8"/>
<proteinExistence type="predicted"/>
<evidence type="ECO:0000259" key="1">
    <source>
        <dbReference type="Pfam" id="PF14243"/>
    </source>
</evidence>